<name>A0A3B0XWI8_9ZZZZ</name>
<accession>A0A3B0XWI8</accession>
<dbReference type="EMBL" id="UOFJ01000682">
    <property type="protein sequence ID" value="VAW72725.1"/>
    <property type="molecule type" value="Genomic_DNA"/>
</dbReference>
<sequence length="31" mass="3505">TDESIVKAMVVPTNEEYEIARQTLQIIDNIA</sequence>
<reference evidence="1" key="1">
    <citation type="submission" date="2018-06" db="EMBL/GenBank/DDBJ databases">
        <authorList>
            <person name="Zhirakovskaya E."/>
        </authorList>
    </citation>
    <scope>NUCLEOTIDE SEQUENCE</scope>
</reference>
<protein>
    <recommendedName>
        <fullName evidence="2">Acetate kinase</fullName>
    </recommendedName>
</protein>
<feature type="non-terminal residue" evidence="1">
    <location>
        <position position="1"/>
    </location>
</feature>
<organism evidence="1">
    <name type="scientific">hydrothermal vent metagenome</name>
    <dbReference type="NCBI Taxonomy" id="652676"/>
    <lineage>
        <taxon>unclassified sequences</taxon>
        <taxon>metagenomes</taxon>
        <taxon>ecological metagenomes</taxon>
    </lineage>
</organism>
<proteinExistence type="predicted"/>
<evidence type="ECO:0008006" key="2">
    <source>
        <dbReference type="Google" id="ProtNLM"/>
    </source>
</evidence>
<evidence type="ECO:0000313" key="1">
    <source>
        <dbReference type="EMBL" id="VAW72725.1"/>
    </source>
</evidence>
<gene>
    <name evidence="1" type="ORF">MNBD_GAMMA10-2701</name>
</gene>
<dbReference type="AlphaFoldDB" id="A0A3B0XWI8"/>